<protein>
    <submittedName>
        <fullName evidence="1">Uncharacterized protein</fullName>
    </submittedName>
</protein>
<dbReference type="KEGG" id="sxa:FMM02_03255"/>
<proteinExistence type="predicted"/>
<name>A0A516IQ67_9SPHN</name>
<keyword evidence="2" id="KW-1185">Reference proteome</keyword>
<gene>
    <name evidence="1" type="ORF">FMM02_03255</name>
</gene>
<dbReference type="Proteomes" id="UP000321857">
    <property type="component" value="Chromosome"/>
</dbReference>
<accession>A0A516IQ67</accession>
<dbReference type="EMBL" id="CP041659">
    <property type="protein sequence ID" value="QDP19061.1"/>
    <property type="molecule type" value="Genomic_DNA"/>
</dbReference>
<reference evidence="1 2" key="1">
    <citation type="submission" date="2019-07" db="EMBL/GenBank/DDBJ databases">
        <title>Sphingomonas AE3 Genome sequencing and assembly.</title>
        <authorList>
            <person name="Kim H."/>
        </authorList>
    </citation>
    <scope>NUCLEOTIDE SEQUENCE [LARGE SCALE GENOMIC DNA]</scope>
    <source>
        <strain evidence="1 2">AE3</strain>
    </source>
</reference>
<evidence type="ECO:0000313" key="1">
    <source>
        <dbReference type="EMBL" id="QDP19061.1"/>
    </source>
</evidence>
<organism evidence="1 2">
    <name type="scientific">Sphingomonas xanthus</name>
    <dbReference type="NCBI Taxonomy" id="2594473"/>
    <lineage>
        <taxon>Bacteria</taxon>
        <taxon>Pseudomonadati</taxon>
        <taxon>Pseudomonadota</taxon>
        <taxon>Alphaproteobacteria</taxon>
        <taxon>Sphingomonadales</taxon>
        <taxon>Sphingomonadaceae</taxon>
        <taxon>Sphingomonas</taxon>
    </lineage>
</organism>
<sequence length="239" mass="26643">MRIEARSQSCCGRKKATAAMLVRRGGVEPKSPASRLATLRLMHVAAETGARFIRERIDHDPLDWLLTRRKLFDERSAVEVCGRPEGFRRAVVLHGLSLGLDTAPTHVARIPAHEFLSHTAMRHLQSERPPRSREADPWEAGPMALYSCSISAELPDGHIQVFGAMIARSPNEVRQRLRQRYGPLLEDQALVRIGFDWSEPLASAMVSEAMAHVLRIAAAEPTSPFAHGLDFQVEQRFAA</sequence>
<evidence type="ECO:0000313" key="2">
    <source>
        <dbReference type="Proteomes" id="UP000321857"/>
    </source>
</evidence>
<dbReference type="AlphaFoldDB" id="A0A516IQ67"/>
<dbReference type="RefSeq" id="WP_147493517.1">
    <property type="nucleotide sequence ID" value="NZ_CP041659.1"/>
</dbReference>
<dbReference type="OrthoDB" id="7432939at2"/>